<comment type="caution">
    <text evidence="1">The sequence shown here is derived from an EMBL/GenBank/DDBJ whole genome shotgun (WGS) entry which is preliminary data.</text>
</comment>
<evidence type="ECO:0000313" key="2">
    <source>
        <dbReference type="Proteomes" id="UP000269945"/>
    </source>
</evidence>
<keyword evidence="2" id="KW-1185">Reference proteome</keyword>
<sequence length="80" mass="9535">MSISWDKNHFVLQKEIAKDRALVALRKLKRRTRLPPPGHSEKFKGFFHRKRVYALFFPYHNFCGLCQAVEVNIHINFSHI</sequence>
<proteinExistence type="predicted"/>
<reference evidence="1 2" key="1">
    <citation type="submission" date="2018-10" db="EMBL/GenBank/DDBJ databases">
        <authorList>
            <person name="Ekblom R."/>
            <person name="Jareborg N."/>
        </authorList>
    </citation>
    <scope>NUCLEOTIDE SEQUENCE [LARGE SCALE GENOMIC DNA]</scope>
    <source>
        <tissue evidence="1">Muscle</tissue>
    </source>
</reference>
<dbReference type="Proteomes" id="UP000269945">
    <property type="component" value="Unassembled WGS sequence"/>
</dbReference>
<organism evidence="1 2">
    <name type="scientific">Gulo gulo</name>
    <name type="common">Wolverine</name>
    <name type="synonym">Gluton</name>
    <dbReference type="NCBI Taxonomy" id="48420"/>
    <lineage>
        <taxon>Eukaryota</taxon>
        <taxon>Metazoa</taxon>
        <taxon>Chordata</taxon>
        <taxon>Craniata</taxon>
        <taxon>Vertebrata</taxon>
        <taxon>Euteleostomi</taxon>
        <taxon>Mammalia</taxon>
        <taxon>Eutheria</taxon>
        <taxon>Laurasiatheria</taxon>
        <taxon>Carnivora</taxon>
        <taxon>Caniformia</taxon>
        <taxon>Musteloidea</taxon>
        <taxon>Mustelidae</taxon>
        <taxon>Guloninae</taxon>
        <taxon>Gulo</taxon>
    </lineage>
</organism>
<evidence type="ECO:0000313" key="1">
    <source>
        <dbReference type="EMBL" id="VCX31379.1"/>
    </source>
</evidence>
<accession>A0A9X9M3T3</accession>
<name>A0A9X9M3T3_GULGU</name>
<protein>
    <submittedName>
        <fullName evidence="1">Uncharacterized protein</fullName>
    </submittedName>
</protein>
<dbReference type="EMBL" id="CYRY02041126">
    <property type="protein sequence ID" value="VCX31379.1"/>
    <property type="molecule type" value="Genomic_DNA"/>
</dbReference>
<gene>
    <name evidence="1" type="ORF">BN2614_LOCUS1</name>
</gene>
<dbReference type="AlphaFoldDB" id="A0A9X9M3T3"/>